<dbReference type="Gene3D" id="1.25.40.10">
    <property type="entry name" value="Tetratricopeptide repeat domain"/>
    <property type="match status" value="1"/>
</dbReference>
<dbReference type="EMBL" id="JAVDWA010000003">
    <property type="protein sequence ID" value="MDR7073272.1"/>
    <property type="molecule type" value="Genomic_DNA"/>
</dbReference>
<dbReference type="SMART" id="SM00530">
    <property type="entry name" value="HTH_XRE"/>
    <property type="match status" value="1"/>
</dbReference>
<dbReference type="CDD" id="cd00093">
    <property type="entry name" value="HTH_XRE"/>
    <property type="match status" value="1"/>
</dbReference>
<keyword evidence="1" id="KW-0802">TPR repeat</keyword>
<dbReference type="InterPro" id="IPR019734">
    <property type="entry name" value="TPR_rpt"/>
</dbReference>
<dbReference type="InterPro" id="IPR010982">
    <property type="entry name" value="Lambda_DNA-bd_dom_sf"/>
</dbReference>
<dbReference type="InterPro" id="IPR011990">
    <property type="entry name" value="TPR-like_helical_dom_sf"/>
</dbReference>
<organism evidence="3 4">
    <name type="scientific">Fictibacillus barbaricus</name>
    <dbReference type="NCBI Taxonomy" id="182136"/>
    <lineage>
        <taxon>Bacteria</taxon>
        <taxon>Bacillati</taxon>
        <taxon>Bacillota</taxon>
        <taxon>Bacilli</taxon>
        <taxon>Bacillales</taxon>
        <taxon>Fictibacillaceae</taxon>
        <taxon>Fictibacillus</taxon>
    </lineage>
</organism>
<feature type="repeat" description="TPR" evidence="1">
    <location>
        <begin position="264"/>
        <end position="297"/>
    </location>
</feature>
<sequence length="425" mass="50138">MNLGEKIRYFRKVKNLSQQELAAGICSIPYLSKIENGVTEPSEKIKQQLAERLEINLNSINENEVLSNYVDLFYSLYQRDYQSADEKFHTFLETPSQSIEEEILNKIFKSIYILMTSQETLKVQVFLNEVAYINNVIKGEKAFYYFFARGLHSYYLKKFEESFNYFLEAEQQLENNNFQEWEKGYLFYLIALSANQLYKNIVALEYTKLALEVFEKTYSFKRCADCRIILGIIHLRIKNFDESTNHLLLAETIANTFNDDVLRGAIYQNLGSIATHKGESDKAIELYYKSLKAKQNQPVSYQLTTMYTLIKEYEKCERPKEGLKLVNAALKLVNGNPIFRGFELHFMYFRHVFTYGNFHEVQIDFMINDLVPYFEQRGEWVYLAEYYPIIGKYFENNQKYKQASMYYSSAIEALRKIHELGVTYV</sequence>
<evidence type="ECO:0000259" key="2">
    <source>
        <dbReference type="PROSITE" id="PS50943"/>
    </source>
</evidence>
<dbReference type="PROSITE" id="PS50005">
    <property type="entry name" value="TPR"/>
    <property type="match status" value="1"/>
</dbReference>
<protein>
    <submittedName>
        <fullName evidence="3">Transcriptional regulator with XRE-family HTH domain</fullName>
    </submittedName>
</protein>
<name>A0ABU1U1F3_9BACL</name>
<comment type="caution">
    <text evidence="3">The sequence shown here is derived from an EMBL/GenBank/DDBJ whole genome shotgun (WGS) entry which is preliminary data.</text>
</comment>
<dbReference type="SUPFAM" id="SSF47413">
    <property type="entry name" value="lambda repressor-like DNA-binding domains"/>
    <property type="match status" value="1"/>
</dbReference>
<dbReference type="InterPro" id="IPR053163">
    <property type="entry name" value="HTH-type_regulator_Rgg"/>
</dbReference>
<dbReference type="Gene3D" id="1.10.260.40">
    <property type="entry name" value="lambda repressor-like DNA-binding domains"/>
    <property type="match status" value="1"/>
</dbReference>
<dbReference type="SMART" id="SM00028">
    <property type="entry name" value="TPR"/>
    <property type="match status" value="5"/>
</dbReference>
<accession>A0ABU1U1F3</accession>
<dbReference type="Pfam" id="PF01381">
    <property type="entry name" value="HTH_3"/>
    <property type="match status" value="1"/>
</dbReference>
<evidence type="ECO:0000256" key="1">
    <source>
        <dbReference type="PROSITE-ProRule" id="PRU00339"/>
    </source>
</evidence>
<dbReference type="InterPro" id="IPR001387">
    <property type="entry name" value="Cro/C1-type_HTH"/>
</dbReference>
<feature type="domain" description="HTH cro/C1-type" evidence="2">
    <location>
        <begin position="7"/>
        <end position="60"/>
    </location>
</feature>
<dbReference type="Proteomes" id="UP001258181">
    <property type="component" value="Unassembled WGS sequence"/>
</dbReference>
<dbReference type="PROSITE" id="PS50943">
    <property type="entry name" value="HTH_CROC1"/>
    <property type="match status" value="1"/>
</dbReference>
<proteinExistence type="predicted"/>
<evidence type="ECO:0000313" key="4">
    <source>
        <dbReference type="Proteomes" id="UP001258181"/>
    </source>
</evidence>
<dbReference type="SUPFAM" id="SSF48452">
    <property type="entry name" value="TPR-like"/>
    <property type="match status" value="1"/>
</dbReference>
<dbReference type="PANTHER" id="PTHR37038:SF14">
    <property type="entry name" value="TRANSCRIPTIONAL ACTIVATOR"/>
    <property type="match status" value="1"/>
</dbReference>
<dbReference type="PANTHER" id="PTHR37038">
    <property type="entry name" value="TRANSCRIPTIONAL REGULATOR-RELATED"/>
    <property type="match status" value="1"/>
</dbReference>
<reference evidence="3 4" key="1">
    <citation type="submission" date="2023-07" db="EMBL/GenBank/DDBJ databases">
        <title>Sorghum-associated microbial communities from plants grown in Nebraska, USA.</title>
        <authorList>
            <person name="Schachtman D."/>
        </authorList>
    </citation>
    <scope>NUCLEOTIDE SEQUENCE [LARGE SCALE GENOMIC DNA]</scope>
    <source>
        <strain evidence="3 4">BE211</strain>
    </source>
</reference>
<evidence type="ECO:0000313" key="3">
    <source>
        <dbReference type="EMBL" id="MDR7073272.1"/>
    </source>
</evidence>
<keyword evidence="4" id="KW-1185">Reference proteome</keyword>
<dbReference type="RefSeq" id="WP_310258777.1">
    <property type="nucleotide sequence ID" value="NZ_JAVDWA010000003.1"/>
</dbReference>
<gene>
    <name evidence="3" type="ORF">J2X07_002258</name>
</gene>